<evidence type="ECO:0000313" key="2">
    <source>
        <dbReference type="Proteomes" id="UP000659496"/>
    </source>
</evidence>
<name>A0ABR8PGE5_9BACL</name>
<dbReference type="RefSeq" id="WP_191688382.1">
    <property type="nucleotide sequence ID" value="NZ_JACSQY010000001.1"/>
</dbReference>
<evidence type="ECO:0000313" key="1">
    <source>
        <dbReference type="EMBL" id="MBD7907228.1"/>
    </source>
</evidence>
<dbReference type="InterPro" id="IPR003772">
    <property type="entry name" value="YceD"/>
</dbReference>
<protein>
    <submittedName>
        <fullName evidence="1">DUF177 domain-containing protein</fullName>
    </submittedName>
</protein>
<gene>
    <name evidence="1" type="ORF">H9659_02610</name>
</gene>
<sequence>MKWSIHQLRKFRQGAMPLDEVVDLGSVRERNPEIRAISPVQLTGSCTVGSKKISFHFHLEGSLTLPCARTWEDVHFPFSIETDEQFSWDEDVLALDDEIHPITGDVVDPMPLFEELILLEVPLQVYCDDADTMTEASGTGWSYTTDEEYNEQITEEQDKKADPRLAGLARFFESDND</sequence>
<dbReference type="EMBL" id="JACSQY010000001">
    <property type="protein sequence ID" value="MBD7907228.1"/>
    <property type="molecule type" value="Genomic_DNA"/>
</dbReference>
<reference evidence="1 2" key="1">
    <citation type="submission" date="2020-08" db="EMBL/GenBank/DDBJ databases">
        <title>A Genomic Blueprint of the Chicken Gut Microbiome.</title>
        <authorList>
            <person name="Gilroy R."/>
            <person name="Ravi A."/>
            <person name="Getino M."/>
            <person name="Pursley I."/>
            <person name="Horton D.L."/>
            <person name="Alikhan N.-F."/>
            <person name="Baker D."/>
            <person name="Gharbi K."/>
            <person name="Hall N."/>
            <person name="Watson M."/>
            <person name="Adriaenssens E.M."/>
            <person name="Foster-Nyarko E."/>
            <person name="Jarju S."/>
            <person name="Secka A."/>
            <person name="Antonio M."/>
            <person name="Oren A."/>
            <person name="Chaudhuri R."/>
            <person name="La Ragione R.M."/>
            <person name="Hildebrand F."/>
            <person name="Pallen M.J."/>
        </authorList>
    </citation>
    <scope>NUCLEOTIDE SEQUENCE [LARGE SCALE GENOMIC DNA]</scope>
    <source>
        <strain evidence="1 2">Sa3CUA8</strain>
    </source>
</reference>
<accession>A0ABR8PGE5</accession>
<dbReference type="Proteomes" id="UP000659496">
    <property type="component" value="Unassembled WGS sequence"/>
</dbReference>
<dbReference type="Pfam" id="PF02620">
    <property type="entry name" value="YceD"/>
    <property type="match status" value="1"/>
</dbReference>
<comment type="caution">
    <text evidence="1">The sequence shown here is derived from an EMBL/GenBank/DDBJ whole genome shotgun (WGS) entry which is preliminary data.</text>
</comment>
<proteinExistence type="predicted"/>
<keyword evidence="2" id="KW-1185">Reference proteome</keyword>
<organism evidence="1 2">
    <name type="scientific">Sporosarcina gallistercoris</name>
    <dbReference type="NCBI Taxonomy" id="2762245"/>
    <lineage>
        <taxon>Bacteria</taxon>
        <taxon>Bacillati</taxon>
        <taxon>Bacillota</taxon>
        <taxon>Bacilli</taxon>
        <taxon>Bacillales</taxon>
        <taxon>Caryophanaceae</taxon>
        <taxon>Sporosarcina</taxon>
    </lineage>
</organism>